<dbReference type="GO" id="GO:0007032">
    <property type="term" value="P:endosome organization"/>
    <property type="evidence" value="ECO:0007669"/>
    <property type="project" value="InterPro"/>
</dbReference>
<feature type="compositionally biased region" description="Basic residues" evidence="1">
    <location>
        <begin position="783"/>
        <end position="798"/>
    </location>
</feature>
<dbReference type="Pfam" id="PF00226">
    <property type="entry name" value="DnaJ"/>
    <property type="match status" value="1"/>
</dbReference>
<dbReference type="InterPro" id="IPR036869">
    <property type="entry name" value="J_dom_sf"/>
</dbReference>
<dbReference type="InterPro" id="IPR044978">
    <property type="entry name" value="GRV2/DNAJC13"/>
</dbReference>
<dbReference type="GO" id="GO:0010008">
    <property type="term" value="C:endosome membrane"/>
    <property type="evidence" value="ECO:0007669"/>
    <property type="project" value="TreeGrafter"/>
</dbReference>
<dbReference type="SUPFAM" id="SSF46565">
    <property type="entry name" value="Chaperone J-domain"/>
    <property type="match status" value="1"/>
</dbReference>
<dbReference type="PANTHER" id="PTHR36983">
    <property type="entry name" value="DNAJ HOMOLOG SUBFAMILY C MEMBER 13"/>
    <property type="match status" value="1"/>
</dbReference>
<dbReference type="InterPro" id="IPR001623">
    <property type="entry name" value="DnaJ_domain"/>
</dbReference>
<feature type="compositionally biased region" description="Polar residues" evidence="1">
    <location>
        <begin position="874"/>
        <end position="896"/>
    </location>
</feature>
<dbReference type="PROSITE" id="PS50076">
    <property type="entry name" value="DNAJ_2"/>
    <property type="match status" value="1"/>
</dbReference>
<dbReference type="GO" id="GO:0005783">
    <property type="term" value="C:endoplasmic reticulum"/>
    <property type="evidence" value="ECO:0007669"/>
    <property type="project" value="UniProtKB-ARBA"/>
</dbReference>
<organism evidence="3 4">
    <name type="scientific">Dioscorea zingiberensis</name>
    <dbReference type="NCBI Taxonomy" id="325984"/>
    <lineage>
        <taxon>Eukaryota</taxon>
        <taxon>Viridiplantae</taxon>
        <taxon>Streptophyta</taxon>
        <taxon>Embryophyta</taxon>
        <taxon>Tracheophyta</taxon>
        <taxon>Spermatophyta</taxon>
        <taxon>Magnoliopsida</taxon>
        <taxon>Liliopsida</taxon>
        <taxon>Dioscoreales</taxon>
        <taxon>Dioscoreaceae</taxon>
        <taxon>Dioscorea</taxon>
    </lineage>
</organism>
<dbReference type="Gene3D" id="1.10.287.110">
    <property type="entry name" value="DnaJ domain"/>
    <property type="match status" value="1"/>
</dbReference>
<feature type="compositionally biased region" description="Pro residues" evidence="1">
    <location>
        <begin position="13"/>
        <end position="26"/>
    </location>
</feature>
<evidence type="ECO:0000256" key="1">
    <source>
        <dbReference type="SAM" id="MobiDB-lite"/>
    </source>
</evidence>
<dbReference type="GO" id="GO:2000641">
    <property type="term" value="P:regulation of early endosome to late endosome transport"/>
    <property type="evidence" value="ECO:0007669"/>
    <property type="project" value="InterPro"/>
</dbReference>
<reference evidence="3" key="2">
    <citation type="journal article" date="2022" name="Hortic Res">
        <title>The genome of Dioscorea zingiberensis sheds light on the biosynthesis, origin and evolution of the medicinally important diosgenin saponins.</title>
        <authorList>
            <person name="Li Y."/>
            <person name="Tan C."/>
            <person name="Li Z."/>
            <person name="Guo J."/>
            <person name="Li S."/>
            <person name="Chen X."/>
            <person name="Wang C."/>
            <person name="Dai X."/>
            <person name="Yang H."/>
            <person name="Song W."/>
            <person name="Hou L."/>
            <person name="Xu J."/>
            <person name="Tong Z."/>
            <person name="Xu A."/>
            <person name="Yuan X."/>
            <person name="Wang W."/>
            <person name="Yang Q."/>
            <person name="Chen L."/>
            <person name="Sun Z."/>
            <person name="Wang K."/>
            <person name="Pan B."/>
            <person name="Chen J."/>
            <person name="Bao Y."/>
            <person name="Liu F."/>
            <person name="Qi X."/>
            <person name="Gang D.R."/>
            <person name="Wen J."/>
            <person name="Li J."/>
        </authorList>
    </citation>
    <scope>NUCLEOTIDE SEQUENCE</scope>
    <source>
        <strain evidence="3">Dzin_1.0</strain>
    </source>
</reference>
<proteinExistence type="predicted"/>
<dbReference type="Pfam" id="PF14237">
    <property type="entry name" value="GYF_2"/>
    <property type="match status" value="1"/>
</dbReference>
<dbReference type="Pfam" id="PF19432">
    <property type="entry name" value="RME-8_N"/>
    <property type="match status" value="2"/>
</dbReference>
<evidence type="ECO:0000313" key="4">
    <source>
        <dbReference type="Proteomes" id="UP001085076"/>
    </source>
</evidence>
<gene>
    <name evidence="3" type="ORF">J5N97_018815</name>
</gene>
<dbReference type="InterPro" id="IPR016024">
    <property type="entry name" value="ARM-type_fold"/>
</dbReference>
<name>A0A9D5CCZ9_9LILI</name>
<dbReference type="OrthoDB" id="69656at2759"/>
<dbReference type="InterPro" id="IPR025640">
    <property type="entry name" value="GYF_2"/>
</dbReference>
<dbReference type="GO" id="GO:0006898">
    <property type="term" value="P:receptor-mediated endocytosis"/>
    <property type="evidence" value="ECO:0007669"/>
    <property type="project" value="TreeGrafter"/>
</dbReference>
<dbReference type="Proteomes" id="UP001085076">
    <property type="component" value="Miscellaneous, Linkage group lg05"/>
</dbReference>
<feature type="compositionally biased region" description="Polar residues" evidence="1">
    <location>
        <begin position="825"/>
        <end position="845"/>
    </location>
</feature>
<dbReference type="PANTHER" id="PTHR36983:SF2">
    <property type="entry name" value="DNAJ HOMOLOG SUBFAMILY C MEMBER 13"/>
    <property type="match status" value="1"/>
</dbReference>
<dbReference type="EMBL" id="JAGGNH010000005">
    <property type="protein sequence ID" value="KAJ0970856.1"/>
    <property type="molecule type" value="Genomic_DNA"/>
</dbReference>
<dbReference type="FunFam" id="1.10.287.110:FF:000030">
    <property type="entry name" value="DnaJ homolog subfamily C GRV2"/>
    <property type="match status" value="1"/>
</dbReference>
<accession>A0A9D5CCZ9</accession>
<comment type="caution">
    <text evidence="3">The sequence shown here is derived from an EMBL/GenBank/DDBJ whole genome shotgun (WGS) entry which is preliminary data.</text>
</comment>
<sequence>MDFVSRHAAADPRPSPPEPSPTPSPSSNPATAAPPEEPEYLARYLVVKHSWRGRYKRILCISSSTIITLDPNSLAVTNSYDVANGFEEAAPVLGRGDDPGAQEFTLSVRTDARGKFKQIKFSSRFRASILTELHWLRSGRLGPVTEFSVLHLRRRTEEWVPYRLKVTSVGVELLEGNSGNPRWCLDFRDMDSPAIIVLADNFGKRTNESGGFVLCPLYGRKSKAFLAASGASNTAIISYLTKTAKSTVGLHLSVDSSQSLSAADFLKKRAKEAVGAEETPYGGWSVTRLRSAAHGTAHIETLSLGIGPKGGLGDQGDSVSRQLILTKVSLVERRPENYEAVIVRPLSAVSSLVRFAEEPQMFAVEFNDGCPIHVYASTSRDSLLAAVRDVLQTEGQCPVPVLPRLTMPGHRIDPPCGIAFLRVQQFPPGQQQPVTDTENASMHLKHLSAAAKDAVAEGGSLPGSRAKLWRRIREFNACIPYSGVPPNIEVPEVVLMALITMIPSTPNLPPEAPPPPAPSPKAAATVMGFTACLRRLLASRNAASHVMSFPAAVGRIMGLLRNGSEGVAAEVAGLIAMLIGGGPGDTAALMDSRGEQHATYMHTKSVLFGHQNYVTILVNRLRPSSVSPLLSMSVVEVLEAMLCESHGDTTQHTTFVELLRQVAGLRRRLFALFGHPAESVRETVAVIMRTIAEEDAIAAESMRDAALRDGALLRHLLHAFFLPAGERRDVSRQLVALWADSYQPALDLLSRVLPPGLVAYLHTRSDSTEEDSQNQFNEDTPLTRRRQRRILQQRRGRLGRGITSQEQVIPQINNVENGDLARQIGSGTSAGTDNQQRSSHDSNFGQYAVPSSVLPSGNPMNEPSHVGVFHNAASGANATDSFAQSDTSPILDSNASDPVDSDANLTGSLNPDLPAPAQVVVENTPVGSGRLLCNWSEFWRAFGLDHNRADLIWNERTRQELREALQAEVHKLDVEKERSEDIVPGASMVEVKPGQENAPQISWNYVEFSVSYPSLSKEVCVGQYYLRLLLESSSNFRAQDFPLRDPVAFFSALYHRFLCDADTGLTVDGAIPDELGSSDDWCDMGRLDGFGGGGGSSVRELCARAMAIVYEQHYKVIGPFDGTSHITVLLDRTDDRALRNRLLLLLKVLMKVISNVEACVLVGGCVLAVDLLTVAHEASERTSIPLQSNLIAATAFMEPLKEWMFIDKDGTQVGPLEKDAIRRFWSKKAIDWTTRCWASGMPDWKRLRDIRELRWALAVRVPVLTPVQVGETALSILHSMVSAHSDLDDAGEIVTPTPRVKRILSSTRCLPHVAQAILTGEPVIVESAASLLKAIVTRNPKAMIRLYSTGAFYFALAYPGSNLLSIAHLFSVTHVHQAFHGGEEAAVSSSLPLAKRSVLGGLLPESLLYVLERSGPTAFAAAMVSDSDTPEIIWTHKMRAEHLIRQVLQHLGDFPQKLSQHCHSLYDYAPIPPVTYPELKDEMWCHRYYLRNLCDEIRFPNWPIVEHVEFLQSLLAMWREELTRRPMDLSEEEACKILEISLDDIVTGENADSGQTLQYDVDNHSPSKKVLIIDEEKLKRQYRKLAIRYHPDKNPEGREKFVAVQKAYERLQATMQGLQGPQVWRLLLLLKAQCILYRRYGDVLEPFKYAGYPMLLNAVTVDKDDNNFLSSDRVALLIAASELIWLTCASSSLNGEELIRDDGIPLLATLLSRCMCVVQPTTPANEPSAVIVTNVMRTFSVLSQFDTARTEILKFGGLIEDIVHCTELDLVPSAVDAALQTAAHVCVSSELQDALLQAGLLWYLLPLLLQYDSTAEENDMNEAHGVGARVQIAKNLHAVRATQALSRLFGFSDDRISAPHNHAAANALKALLTPKLAKMLKDQVPRDLLSNLNSNLESPEIIWNSSTRAELLKFVDKQRASQGPDGSYDLTESHSFTYEALSKELHVGNVYLRVYNNQPDFEISEPEAFCVALLKFISEIVHHLISSGSEFKNKITQHDIPDDSSELQNGTASGTNSKENGDDYLLDSNREETTKEEFEMLKNLQVGLTALQNLLTSNPSLASVFSTKEQLVPLFECLTVAAPTEDKIPQTCLSVLSLLTAYAPCLEAMVAERANLILLLQILHSNPVCREGALAVLYSLAGTPELAWAAAKHGGVVYILELILPLEEEIPLPQRAAAASLLGKLVAQPMHGPRVAITLARFLPDGLVSAIRDGPGEVVVVSLEQTTETPELVWTPAMAASLSAQLSTMASDLYREQMKSRIVDWDIPEQASGQHVMRDEPQVGGIYVRLFLKDPKFPLRNPKRFLEGLLDQYVSSIAATHYGAHATDSELPLLLSAALVSLLRVHPALSDHVGYLGYVPKLVAAMAYEGRRETMAAGEVKSGNYVQSDEYDESEETKAEPSGQTFQERVRLSCLRVLHQLASSTTCAEAMAATSAGAPQVVPLLMKAIGWQGGSILALETLKRVVVAGNRARDALVAQGLKVGLVEVLLGLLDWRAGGRHGLCTQMKWNESEASIGRVLAVEVLHAFATEGAHCAKVRDILDASDVWSAYKDQKHDLFLPSNAQSAAAGVAGLIESSSSRLTYALTAPQPQPALVRLPSSSTAAAAHPSDWKPL</sequence>
<dbReference type="FunFam" id="1.25.10.10:FF:000180">
    <property type="entry name" value="DnaJ homolog subfamily C GRV2"/>
    <property type="match status" value="1"/>
</dbReference>
<reference evidence="3" key="1">
    <citation type="submission" date="2021-03" db="EMBL/GenBank/DDBJ databases">
        <authorList>
            <person name="Li Z."/>
            <person name="Yang C."/>
        </authorList>
    </citation>
    <scope>NUCLEOTIDE SEQUENCE</scope>
    <source>
        <strain evidence="3">Dzin_1.0</strain>
        <tissue evidence="3">Leaf</tissue>
    </source>
</reference>
<feature type="region of interest" description="Disordered" evidence="1">
    <location>
        <begin position="1996"/>
        <end position="2025"/>
    </location>
</feature>
<evidence type="ECO:0000259" key="2">
    <source>
        <dbReference type="PROSITE" id="PS50076"/>
    </source>
</evidence>
<feature type="compositionally biased region" description="Polar residues" evidence="1">
    <location>
        <begin position="804"/>
        <end position="816"/>
    </location>
</feature>
<dbReference type="InterPro" id="IPR045802">
    <property type="entry name" value="GRV2/DNAJC13_N"/>
</dbReference>
<feature type="compositionally biased region" description="Basic and acidic residues" evidence="1">
    <location>
        <begin position="1"/>
        <end position="10"/>
    </location>
</feature>
<dbReference type="InterPro" id="IPR011989">
    <property type="entry name" value="ARM-like"/>
</dbReference>
<protein>
    <recommendedName>
        <fullName evidence="2">J domain-containing protein</fullName>
    </recommendedName>
</protein>
<dbReference type="Gene3D" id="1.25.10.10">
    <property type="entry name" value="Leucine-rich Repeat Variant"/>
    <property type="match status" value="2"/>
</dbReference>
<keyword evidence="4" id="KW-1185">Reference proteome</keyword>
<feature type="domain" description="J" evidence="2">
    <location>
        <begin position="1557"/>
        <end position="1641"/>
    </location>
</feature>
<evidence type="ECO:0000313" key="3">
    <source>
        <dbReference type="EMBL" id="KAJ0970856.1"/>
    </source>
</evidence>
<dbReference type="SMART" id="SM00271">
    <property type="entry name" value="DnaJ"/>
    <property type="match status" value="1"/>
</dbReference>
<feature type="compositionally biased region" description="Polar residues" evidence="1">
    <location>
        <begin position="2006"/>
        <end position="2018"/>
    </location>
</feature>
<dbReference type="SUPFAM" id="SSF48371">
    <property type="entry name" value="ARM repeat"/>
    <property type="match status" value="2"/>
</dbReference>
<dbReference type="CDD" id="cd06257">
    <property type="entry name" value="DnaJ"/>
    <property type="match status" value="1"/>
</dbReference>
<feature type="region of interest" description="Disordered" evidence="1">
    <location>
        <begin position="764"/>
        <end position="911"/>
    </location>
</feature>
<feature type="region of interest" description="Disordered" evidence="1">
    <location>
        <begin position="1"/>
        <end position="35"/>
    </location>
</feature>